<evidence type="ECO:0000313" key="3">
    <source>
        <dbReference type="Proteomes" id="UP000831460"/>
    </source>
</evidence>
<reference evidence="2 3" key="1">
    <citation type="submission" date="2022-03" db="EMBL/GenBank/DDBJ databases">
        <title>Chryseobacterium sp. isolated from particulate matters in swine house.</title>
        <authorList>
            <person name="Won M."/>
            <person name="Kim S.-J."/>
            <person name="Kwon S.-W."/>
        </authorList>
    </citation>
    <scope>NUCLEOTIDE SEQUENCE [LARGE SCALE GENOMIC DNA]</scope>
    <source>
        <strain evidence="2 3">SC2-2</strain>
    </source>
</reference>
<evidence type="ECO:0008006" key="4">
    <source>
        <dbReference type="Google" id="ProtNLM"/>
    </source>
</evidence>
<evidence type="ECO:0000256" key="1">
    <source>
        <dbReference type="SAM" id="SignalP"/>
    </source>
</evidence>
<evidence type="ECO:0000313" key="2">
    <source>
        <dbReference type="EMBL" id="UOE41780.1"/>
    </source>
</evidence>
<accession>A0ABY4BRE8</accession>
<name>A0ABY4BRE8_9FLAO</name>
<dbReference type="EMBL" id="CP094532">
    <property type="protein sequence ID" value="UOE41780.1"/>
    <property type="molecule type" value="Genomic_DNA"/>
</dbReference>
<organism evidence="2 3">
    <name type="scientific">Chryseobacterium suipulveris</name>
    <dbReference type="NCBI Taxonomy" id="2929800"/>
    <lineage>
        <taxon>Bacteria</taxon>
        <taxon>Pseudomonadati</taxon>
        <taxon>Bacteroidota</taxon>
        <taxon>Flavobacteriia</taxon>
        <taxon>Flavobacteriales</taxon>
        <taxon>Weeksellaceae</taxon>
        <taxon>Chryseobacterium group</taxon>
        <taxon>Chryseobacterium</taxon>
    </lineage>
</organism>
<sequence length="131" mass="14746">MKKIIFRIAAVLILVFTVSFFNNVKAQSSNTIEEIKLNPNDGFGELRKLVINNFDFTNPNFTEGVVNSDVQFSIAENGKITNVHAKGDCKYVSEELENVLSHLLYKVDTSKLSKNMIASTYVMPVSVRINR</sequence>
<keyword evidence="1" id="KW-0732">Signal</keyword>
<gene>
    <name evidence="2" type="ORF">MTP09_03855</name>
</gene>
<protein>
    <recommendedName>
        <fullName evidence="4">TonB C-terminal domain-containing protein</fullName>
    </recommendedName>
</protein>
<feature type="signal peptide" evidence="1">
    <location>
        <begin position="1"/>
        <end position="26"/>
    </location>
</feature>
<dbReference type="Proteomes" id="UP000831460">
    <property type="component" value="Chromosome"/>
</dbReference>
<proteinExistence type="predicted"/>
<feature type="chain" id="PRO_5047193597" description="TonB C-terminal domain-containing protein" evidence="1">
    <location>
        <begin position="27"/>
        <end position="131"/>
    </location>
</feature>
<keyword evidence="3" id="KW-1185">Reference proteome</keyword>
<dbReference type="RefSeq" id="WP_243550691.1">
    <property type="nucleotide sequence ID" value="NZ_CP094532.1"/>
</dbReference>